<keyword evidence="7 11" id="KW-0505">Motor protein</keyword>
<evidence type="ECO:0000256" key="13">
    <source>
        <dbReference type="SAM" id="MobiDB-lite"/>
    </source>
</evidence>
<dbReference type="SMART" id="SM00240">
    <property type="entry name" value="FHA"/>
    <property type="match status" value="1"/>
</dbReference>
<dbReference type="PROSITE" id="PS50003">
    <property type="entry name" value="PH_DOMAIN"/>
    <property type="match status" value="1"/>
</dbReference>
<evidence type="ECO:0000256" key="7">
    <source>
        <dbReference type="ARBA" id="ARBA00023175"/>
    </source>
</evidence>
<dbReference type="Pfam" id="PF00498">
    <property type="entry name" value="FHA"/>
    <property type="match status" value="1"/>
</dbReference>
<dbReference type="SUPFAM" id="SSF50729">
    <property type="entry name" value="PH domain-like"/>
    <property type="match status" value="1"/>
</dbReference>
<dbReference type="InterPro" id="IPR008984">
    <property type="entry name" value="SMAD_FHA_dom_sf"/>
</dbReference>
<evidence type="ECO:0000256" key="5">
    <source>
        <dbReference type="ARBA" id="ARBA00022840"/>
    </source>
</evidence>
<dbReference type="PROSITE" id="PS50006">
    <property type="entry name" value="FHA_DOMAIN"/>
    <property type="match status" value="1"/>
</dbReference>
<dbReference type="GeneID" id="103560433"/>
<dbReference type="Pfam" id="PF00225">
    <property type="entry name" value="Kinesin"/>
    <property type="match status" value="1"/>
</dbReference>
<evidence type="ECO:0000259" key="16">
    <source>
        <dbReference type="PROSITE" id="PS50067"/>
    </source>
</evidence>
<keyword evidence="3" id="KW-0493">Microtubule</keyword>
<proteinExistence type="inferred from homology"/>
<dbReference type="Pfam" id="PF12423">
    <property type="entry name" value="KIF1B"/>
    <property type="match status" value="1"/>
</dbReference>
<accession>A0ABM4PCN7</accession>
<dbReference type="SUPFAM" id="SSF52540">
    <property type="entry name" value="P-loop containing nucleoside triphosphate hydrolases"/>
    <property type="match status" value="1"/>
</dbReference>
<evidence type="ECO:0000256" key="10">
    <source>
        <dbReference type="ARBA" id="ARBA00066390"/>
    </source>
</evidence>
<keyword evidence="6 12" id="KW-0175">Coiled coil</keyword>
<evidence type="ECO:0000256" key="12">
    <source>
        <dbReference type="SAM" id="Coils"/>
    </source>
</evidence>
<keyword evidence="8" id="KW-0206">Cytoskeleton</keyword>
<dbReference type="PROSITE" id="PS00411">
    <property type="entry name" value="KINESIN_MOTOR_1"/>
    <property type="match status" value="1"/>
</dbReference>
<dbReference type="PANTHER" id="PTHR47117">
    <property type="entry name" value="STAR-RELATED LIPID TRANSFER PROTEIN 9"/>
    <property type="match status" value="1"/>
</dbReference>
<dbReference type="InterPro" id="IPR049780">
    <property type="entry name" value="PH_KIFIA_KIFIB"/>
</dbReference>
<comment type="subcellular location">
    <subcellularLocation>
        <location evidence="1">Cytoplasm</location>
        <location evidence="1">Cytoskeleton</location>
    </subcellularLocation>
</comment>
<dbReference type="InterPro" id="IPR049779">
    <property type="entry name" value="FHA_KIF1A"/>
</dbReference>
<feature type="region of interest" description="Disordered" evidence="13">
    <location>
        <begin position="1537"/>
        <end position="1577"/>
    </location>
</feature>
<evidence type="ECO:0000256" key="2">
    <source>
        <dbReference type="ARBA" id="ARBA00022490"/>
    </source>
</evidence>
<dbReference type="InterPro" id="IPR022164">
    <property type="entry name" value="Kinesin-like"/>
</dbReference>
<dbReference type="Pfam" id="PF00169">
    <property type="entry name" value="PH"/>
    <property type="match status" value="1"/>
</dbReference>
<feature type="region of interest" description="Disordered" evidence="13">
    <location>
        <begin position="1423"/>
        <end position="1463"/>
    </location>
</feature>
<dbReference type="InterPro" id="IPR032405">
    <property type="entry name" value="Kinesin_assoc"/>
</dbReference>
<feature type="compositionally biased region" description="Low complexity" evidence="13">
    <location>
        <begin position="1429"/>
        <end position="1451"/>
    </location>
</feature>
<gene>
    <name evidence="18" type="primary">KIF1A</name>
</gene>
<dbReference type="InterPro" id="IPR000253">
    <property type="entry name" value="FHA_dom"/>
</dbReference>
<evidence type="ECO:0000256" key="8">
    <source>
        <dbReference type="ARBA" id="ARBA00023212"/>
    </source>
</evidence>
<keyword evidence="5 11" id="KW-0067">ATP-binding</keyword>
<evidence type="ECO:0000259" key="15">
    <source>
        <dbReference type="PROSITE" id="PS50006"/>
    </source>
</evidence>
<evidence type="ECO:0000256" key="3">
    <source>
        <dbReference type="ARBA" id="ARBA00022701"/>
    </source>
</evidence>
<dbReference type="RefSeq" id="XP_070474957.1">
    <property type="nucleotide sequence ID" value="XM_070618856.1"/>
</dbReference>
<keyword evidence="2" id="KW-0963">Cytoplasm</keyword>
<keyword evidence="17" id="KW-1185">Reference proteome</keyword>
<reference evidence="18" key="1">
    <citation type="submission" date="2025-08" db="UniProtKB">
        <authorList>
            <consortium name="RefSeq"/>
        </authorList>
    </citation>
    <scope>IDENTIFICATION</scope>
    <source>
        <tissue evidence="18">Blood</tissue>
    </source>
</reference>
<dbReference type="PRINTS" id="PR00380">
    <property type="entry name" value="KINESINHEAVY"/>
</dbReference>
<feature type="domain" description="Kinesin motor" evidence="16">
    <location>
        <begin position="5"/>
        <end position="354"/>
    </location>
</feature>
<feature type="coiled-coil region" evidence="12">
    <location>
        <begin position="430"/>
        <end position="457"/>
    </location>
</feature>
<sequence length="1707" mass="192930">MAGASVKVAVRVRPFNSREMSRESKCIIQMSGSTTTIVNPKQPKETPKSFSFDYSYWSHTSPEDINYASQKQVYRDIGEEMLQHAFEGYNVCIFAYGQTGAGKSYTMMGKQEKDQQGIIPQLCEDLFSRINEMTNDNMSYSVEVSYMEIYCERVRDLLNPKNKGNLRVREHPLLGPYVEDLSKLAVTSYNDIQDLMDSGNKARTVAATNMNETSSRSHAVFNIIFTQKRHDAETNITTEKVSKISLVDLAGSERADSTGAKGTRLKEGANINKSLTTLGKVISALAEMDSGPNKNKKKKKTDFIPYRDSVLTWLLRENLGGNSRTAMVAALSPADINYDETLSTLRYADRAKQIRCNAVINEDPNNKLIRELKDEVTRLRDLLYAQGLGDITDMTNALVGMSPSSSLSALSSRAASVSSLHERILFAPGSEEAIERLKETEKIIAELNETWEEKLRRTEAIRMEREALLAEMGVAMREDGGTLGVFSPKKTPHLVNLNEDPLMSECLLYYIKDGITRVGREDAERRQDIVLSGHFIKDEHCVFRSDSRGGSEAVVTLEPCEGADTYVNGKKVTEPSILRSGNRIIMGKSHVFRFNHPEQARQERERTPCAETPAEPVDWAFAQRELLEKQGIDMKQEMEQRLQELEDQYRREREEATYLLEQQRLDYESKLEALQKQMDSRYYPEVNEEEEEPEDEVQWTERECELAMWAFRKWKWYQFTSLRDLLWGNAIFLKEANAISVELKKKVQFQFVLLTDTLYSPLPPDLLPPEAAKDRETRPFPRTIVAVEVQDQKNGATHYWTLEKLRQRLDLMREMYDRAAEVPSSVIEDCDNVVTGGDPFYDRFPWFRLVGRAFVYLSNLLYPVPLVHRVAIVSEKGEVKGFLRVAVQAISADEEAPDYGSGVRQSGTAKISFDDQHFEKFQSESCPVAGMSRSGTSQEELRIVEGQGQGADAGPSADEVNNNTCSAVPPEGLLLDSPEKAALDGPLDAALDHLRLGSTFTFRVTVLQASSISAEYADIFCQFNFIHRHDEAFSTEPLKNTGRGPPLGFYHVQNIAVEVTRSFVEYIKSQPIVFEVFGHYQQHPFPPLCKDVLSPLRPSRRHFPRVMPLSKPVPATKLSTLTRRCPGPCHCKYDLLVYFEICELEANGDYIPAVVDHRGGMPCMGTFLLHQGIQRRITVTLLHETGSHIRWKEVRELVVGRIRNTPETDESLIDPNILSLNILSSGYIHPAQDDRQFLDSDMPSVSFGNDTRTFYQFEAAWDSSMHNSLLLNRVTPYREKIYMTLSAYIEMENCTQPAVITKDFCMVFYSRDAKLPASRSIRNLFGSGSLRASESNRVTGVYELSLCHVADAGSPGMQRRRRRVLDTSVAYVRGEENLAGWRPRSDSLILDHQWELEKLSLLQEVEKTRHYLLLREKLEATQRPGPEVLSPISSEDSESHSSSCASSPLSAEGRPSPLEAPNERQRELAVKCLRLLTHTFNREYTHSHVCISASESKLSEMSVTLLRDPSMSPLGAATLTPSSTCPSLVEGRYGAADLRTPQPCSRPASPEPEPVPEADSKKPPSPSPVSEVDKEPQRLLVPDIQEIRVSPIVSKKGYLHFLEPHTAGWAKRFVVVRRPYAYMYNSDKDAVERFVLNLSTAQVEYSEDQQAMLKTPNTFAVCTEHRGILLQANSDKDMHDWLYAFNPLLAGTIRSKLSRRRSAQMRV</sequence>
<dbReference type="InterPro" id="IPR011993">
    <property type="entry name" value="PH-like_dom_sf"/>
</dbReference>
<dbReference type="InterPro" id="IPR019821">
    <property type="entry name" value="Kinesin_motor_CS"/>
</dbReference>
<dbReference type="PANTHER" id="PTHR47117:SF2">
    <property type="entry name" value="KINESIN-LIKE PROTEIN KIF1A ISOFORM X1"/>
    <property type="match status" value="1"/>
</dbReference>
<dbReference type="InterPro" id="IPR001849">
    <property type="entry name" value="PH_domain"/>
</dbReference>
<evidence type="ECO:0000256" key="9">
    <source>
        <dbReference type="ARBA" id="ARBA00050273"/>
    </source>
</evidence>
<feature type="binding site" evidence="11">
    <location>
        <begin position="97"/>
        <end position="104"/>
    </location>
    <ligand>
        <name>ATP</name>
        <dbReference type="ChEBI" id="CHEBI:30616"/>
    </ligand>
</feature>
<organism evidence="17 18">
    <name type="scientific">Equus przewalskii</name>
    <name type="common">Przewalski's horse</name>
    <name type="synonym">Equus caballus przewalskii</name>
    <dbReference type="NCBI Taxonomy" id="9798"/>
    <lineage>
        <taxon>Eukaryota</taxon>
        <taxon>Metazoa</taxon>
        <taxon>Chordata</taxon>
        <taxon>Craniata</taxon>
        <taxon>Vertebrata</taxon>
        <taxon>Euteleostomi</taxon>
        <taxon>Mammalia</taxon>
        <taxon>Eutheria</taxon>
        <taxon>Laurasiatheria</taxon>
        <taxon>Perissodactyla</taxon>
        <taxon>Equidae</taxon>
        <taxon>Equus</taxon>
    </lineage>
</organism>
<dbReference type="Gene3D" id="6.10.250.2520">
    <property type="match status" value="1"/>
</dbReference>
<dbReference type="SMART" id="SM00233">
    <property type="entry name" value="PH"/>
    <property type="match status" value="1"/>
</dbReference>
<dbReference type="Gene3D" id="2.30.29.30">
    <property type="entry name" value="Pleckstrin-homology domain (PH domain)/Phosphotyrosine-binding domain (PTB)"/>
    <property type="match status" value="1"/>
</dbReference>
<evidence type="ECO:0000313" key="18">
    <source>
        <dbReference type="RefSeq" id="XP_070474957.1"/>
    </source>
</evidence>
<evidence type="ECO:0000256" key="1">
    <source>
        <dbReference type="ARBA" id="ARBA00004245"/>
    </source>
</evidence>
<comment type="catalytic activity">
    <reaction evidence="9">
        <text>ATP + H2O + a kinesin associated with a microtubule at position (n) = ADP + phosphate a kinesin associated with a microtubule at position (n+1, toward the plus end).</text>
        <dbReference type="EC" id="5.6.1.3"/>
    </reaction>
</comment>
<dbReference type="PROSITE" id="PS50067">
    <property type="entry name" value="KINESIN_MOTOR_2"/>
    <property type="match status" value="1"/>
</dbReference>
<keyword evidence="4 11" id="KW-0547">Nucleotide-binding</keyword>
<feature type="domain" description="PH" evidence="14">
    <location>
        <begin position="1592"/>
        <end position="1690"/>
    </location>
</feature>
<dbReference type="Pfam" id="PF16183">
    <property type="entry name" value="Kinesin_assoc"/>
    <property type="match status" value="1"/>
</dbReference>
<comment type="similarity">
    <text evidence="11">Belongs to the TRAFAC class myosin-kinesin ATPase superfamily. Kinesin family.</text>
</comment>
<protein>
    <recommendedName>
        <fullName evidence="10">plus-end-directed kinesin ATPase</fullName>
        <ecNumber evidence="10">5.6.1.3</ecNumber>
    </recommendedName>
</protein>
<dbReference type="Gene3D" id="3.40.850.10">
    <property type="entry name" value="Kinesin motor domain"/>
    <property type="match status" value="1"/>
</dbReference>
<dbReference type="SMART" id="SM00129">
    <property type="entry name" value="KISc"/>
    <property type="match status" value="1"/>
</dbReference>
<evidence type="ECO:0000259" key="14">
    <source>
        <dbReference type="PROSITE" id="PS50003"/>
    </source>
</evidence>
<dbReference type="InterPro" id="IPR027417">
    <property type="entry name" value="P-loop_NTPase"/>
</dbReference>
<dbReference type="Pfam" id="PF12473">
    <property type="entry name" value="DUF3694"/>
    <property type="match status" value="1"/>
</dbReference>
<dbReference type="InterPro" id="IPR036961">
    <property type="entry name" value="Kinesin_motor_dom_sf"/>
</dbReference>
<feature type="domain" description="FHA" evidence="15">
    <location>
        <begin position="516"/>
        <end position="572"/>
    </location>
</feature>
<dbReference type="InterPro" id="IPR022140">
    <property type="entry name" value="Kinesin-like_KIF1-typ"/>
</dbReference>
<name>A0ABM4PCN7_EQUPR</name>
<dbReference type="InterPro" id="IPR001752">
    <property type="entry name" value="Kinesin_motor_dom"/>
</dbReference>
<dbReference type="SUPFAM" id="SSF49879">
    <property type="entry name" value="SMAD/FHA domain"/>
    <property type="match status" value="1"/>
</dbReference>
<feature type="coiled-coil region" evidence="12">
    <location>
        <begin position="628"/>
        <end position="662"/>
    </location>
</feature>
<dbReference type="CDD" id="cd01365">
    <property type="entry name" value="KISc_KIF1A_KIF1B"/>
    <property type="match status" value="1"/>
</dbReference>
<dbReference type="CDD" id="cd22726">
    <property type="entry name" value="FHA_KIF1A"/>
    <property type="match status" value="1"/>
</dbReference>
<evidence type="ECO:0000256" key="4">
    <source>
        <dbReference type="ARBA" id="ARBA00022741"/>
    </source>
</evidence>
<evidence type="ECO:0000256" key="6">
    <source>
        <dbReference type="ARBA" id="ARBA00023054"/>
    </source>
</evidence>
<dbReference type="Gene3D" id="2.60.200.20">
    <property type="match status" value="1"/>
</dbReference>
<dbReference type="Proteomes" id="UP001652662">
    <property type="component" value="Chromosome 5"/>
</dbReference>
<dbReference type="CDD" id="cd01233">
    <property type="entry name" value="PH_KIFIA_KIFIB"/>
    <property type="match status" value="1"/>
</dbReference>
<dbReference type="EC" id="5.6.1.3" evidence="10"/>
<evidence type="ECO:0000313" key="17">
    <source>
        <dbReference type="Proteomes" id="UP001652662"/>
    </source>
</evidence>
<evidence type="ECO:0000256" key="11">
    <source>
        <dbReference type="PROSITE-ProRule" id="PRU00283"/>
    </source>
</evidence>